<keyword evidence="4 6" id="KW-1133">Transmembrane helix</keyword>
<dbReference type="Pfam" id="PF00892">
    <property type="entry name" value="EamA"/>
    <property type="match status" value="1"/>
</dbReference>
<feature type="region of interest" description="Disordered" evidence="7">
    <location>
        <begin position="135"/>
        <end position="171"/>
    </location>
</feature>
<dbReference type="SUPFAM" id="SSF103481">
    <property type="entry name" value="Multidrug resistance efflux transporter EmrE"/>
    <property type="match status" value="1"/>
</dbReference>
<evidence type="ECO:0000256" key="5">
    <source>
        <dbReference type="ARBA" id="ARBA00023136"/>
    </source>
</evidence>
<keyword evidence="5 6" id="KW-0472">Membrane</keyword>
<feature type="transmembrane region" description="Helical" evidence="6">
    <location>
        <begin position="77"/>
        <end position="97"/>
    </location>
</feature>
<keyword evidence="10" id="KW-1185">Reference proteome</keyword>
<name>A0AAV5IRS5_9ROSI</name>
<dbReference type="Proteomes" id="UP001054252">
    <property type="component" value="Unassembled WGS sequence"/>
</dbReference>
<evidence type="ECO:0000256" key="4">
    <source>
        <dbReference type="ARBA" id="ARBA00022989"/>
    </source>
</evidence>
<feature type="domain" description="EamA" evidence="8">
    <location>
        <begin position="56"/>
        <end position="121"/>
    </location>
</feature>
<dbReference type="EMBL" id="BPVZ01000017">
    <property type="protein sequence ID" value="GKV01467.1"/>
    <property type="molecule type" value="Genomic_DNA"/>
</dbReference>
<dbReference type="InterPro" id="IPR000620">
    <property type="entry name" value="EamA_dom"/>
</dbReference>
<dbReference type="InterPro" id="IPR030184">
    <property type="entry name" value="WAT1-related"/>
</dbReference>
<gene>
    <name evidence="9" type="ORF">SLEP1_g14017</name>
</gene>
<evidence type="ECO:0000256" key="7">
    <source>
        <dbReference type="SAM" id="MobiDB-lite"/>
    </source>
</evidence>
<protein>
    <recommendedName>
        <fullName evidence="6">WAT1-related protein</fullName>
    </recommendedName>
</protein>
<reference evidence="9 10" key="1">
    <citation type="journal article" date="2021" name="Commun. Biol.">
        <title>The genome of Shorea leprosula (Dipterocarpaceae) highlights the ecological relevance of drought in aseasonal tropical rainforests.</title>
        <authorList>
            <person name="Ng K.K.S."/>
            <person name="Kobayashi M.J."/>
            <person name="Fawcett J.A."/>
            <person name="Hatakeyama M."/>
            <person name="Paape T."/>
            <person name="Ng C.H."/>
            <person name="Ang C.C."/>
            <person name="Tnah L.H."/>
            <person name="Lee C.T."/>
            <person name="Nishiyama T."/>
            <person name="Sese J."/>
            <person name="O'Brien M.J."/>
            <person name="Copetti D."/>
            <person name="Mohd Noor M.I."/>
            <person name="Ong R.C."/>
            <person name="Putra M."/>
            <person name="Sireger I.Z."/>
            <person name="Indrioko S."/>
            <person name="Kosugi Y."/>
            <person name="Izuno A."/>
            <person name="Isagi Y."/>
            <person name="Lee S.L."/>
            <person name="Shimizu K.K."/>
        </authorList>
    </citation>
    <scope>NUCLEOTIDE SEQUENCE [LARGE SCALE GENOMIC DNA]</scope>
    <source>
        <strain evidence="9">214</strain>
    </source>
</reference>
<feature type="transmembrane region" description="Helical" evidence="6">
    <location>
        <begin position="103"/>
        <end position="123"/>
    </location>
</feature>
<dbReference type="PANTHER" id="PTHR31218">
    <property type="entry name" value="WAT1-RELATED PROTEIN"/>
    <property type="match status" value="1"/>
</dbReference>
<dbReference type="GO" id="GO:0022857">
    <property type="term" value="F:transmembrane transporter activity"/>
    <property type="evidence" value="ECO:0007669"/>
    <property type="project" value="InterPro"/>
</dbReference>
<evidence type="ECO:0000256" key="2">
    <source>
        <dbReference type="ARBA" id="ARBA00007635"/>
    </source>
</evidence>
<comment type="caution">
    <text evidence="9">The sequence shown here is derived from an EMBL/GenBank/DDBJ whole genome shotgun (WGS) entry which is preliminary data.</text>
</comment>
<comment type="caution">
    <text evidence="6">Lacks conserved residue(s) required for the propagation of feature annotation.</text>
</comment>
<accession>A0AAV5IRS5</accession>
<comment type="subcellular location">
    <subcellularLocation>
        <location evidence="1 6">Membrane</location>
        <topology evidence="1 6">Multi-pass membrane protein</topology>
    </subcellularLocation>
</comment>
<evidence type="ECO:0000313" key="10">
    <source>
        <dbReference type="Proteomes" id="UP001054252"/>
    </source>
</evidence>
<comment type="similarity">
    <text evidence="2 6">Belongs to the drug/metabolite transporter (DMT) superfamily. Plant drug/metabolite exporter (P-DME) (TC 2.A.7.4) family.</text>
</comment>
<evidence type="ECO:0000256" key="6">
    <source>
        <dbReference type="RuleBase" id="RU363077"/>
    </source>
</evidence>
<proteinExistence type="inferred from homology"/>
<evidence type="ECO:0000313" key="9">
    <source>
        <dbReference type="EMBL" id="GKV01467.1"/>
    </source>
</evidence>
<evidence type="ECO:0000256" key="1">
    <source>
        <dbReference type="ARBA" id="ARBA00004141"/>
    </source>
</evidence>
<dbReference type="AlphaFoldDB" id="A0AAV5IRS5"/>
<sequence length="171" mass="18294">MVPSADGKRFEGIGGGKEGKEFCCWWCAGQIGDAVMVDGVATSALGQGGISADWGGIVCNALAFCLATWSIEKEGPLYVSMFSPLSLVIGAILNFALLHEKLFIGTLAGSVLIVAGLYTVLWGKDREIKHMKSTDVGIETKQDDQKGDSERQVKKTNDHPTKVEEKLDVSS</sequence>
<dbReference type="GO" id="GO:0016020">
    <property type="term" value="C:membrane"/>
    <property type="evidence" value="ECO:0007669"/>
    <property type="project" value="UniProtKB-SubCell"/>
</dbReference>
<dbReference type="InterPro" id="IPR037185">
    <property type="entry name" value="EmrE-like"/>
</dbReference>
<evidence type="ECO:0000259" key="8">
    <source>
        <dbReference type="Pfam" id="PF00892"/>
    </source>
</evidence>
<organism evidence="9 10">
    <name type="scientific">Rubroshorea leprosula</name>
    <dbReference type="NCBI Taxonomy" id="152421"/>
    <lineage>
        <taxon>Eukaryota</taxon>
        <taxon>Viridiplantae</taxon>
        <taxon>Streptophyta</taxon>
        <taxon>Embryophyta</taxon>
        <taxon>Tracheophyta</taxon>
        <taxon>Spermatophyta</taxon>
        <taxon>Magnoliopsida</taxon>
        <taxon>eudicotyledons</taxon>
        <taxon>Gunneridae</taxon>
        <taxon>Pentapetalae</taxon>
        <taxon>rosids</taxon>
        <taxon>malvids</taxon>
        <taxon>Malvales</taxon>
        <taxon>Dipterocarpaceae</taxon>
        <taxon>Rubroshorea</taxon>
    </lineage>
</organism>
<keyword evidence="3 6" id="KW-0812">Transmembrane</keyword>
<evidence type="ECO:0000256" key="3">
    <source>
        <dbReference type="ARBA" id="ARBA00022692"/>
    </source>
</evidence>